<evidence type="ECO:0000313" key="1">
    <source>
        <dbReference type="EMBL" id="XRP48450.1"/>
    </source>
</evidence>
<reference evidence="1 2" key="2">
    <citation type="journal article" date="2019" name="Int. J. Syst. Evol. Microbiol.">
        <title>Anaerobacillus isosaccharinicus sp. nov., an alkaliphilic bacterium which degrades isosaccharinic acid.</title>
        <authorList>
            <person name="Bassil N.M."/>
            <person name="Lloyd J.R."/>
        </authorList>
    </citation>
    <scope>NUCLEOTIDE SEQUENCE [LARGE SCALE GENOMIC DNA]</scope>
    <source>
        <strain evidence="1 2">NB2006</strain>
    </source>
</reference>
<proteinExistence type="predicted"/>
<sequence length="60" mass="7315">MTCILLCYSRFTIVTKPIIQLPSSFFHVIFYLLLDLFVICLKRRNTFRRNHGDKFSHFFR</sequence>
<organism evidence="1 2">
    <name type="scientific">Anaerobacillus isosaccharinicus</name>
    <dbReference type="NCBI Taxonomy" id="1532552"/>
    <lineage>
        <taxon>Bacteria</taxon>
        <taxon>Bacillati</taxon>
        <taxon>Bacillota</taxon>
        <taxon>Bacilli</taxon>
        <taxon>Bacillales</taxon>
        <taxon>Bacillaceae</taxon>
        <taxon>Anaerobacillus</taxon>
    </lineage>
</organism>
<keyword evidence="2" id="KW-1185">Reference proteome</keyword>
<dbReference type="EMBL" id="CP063356">
    <property type="protein sequence ID" value="XRP48450.1"/>
    <property type="molecule type" value="Genomic_DNA"/>
</dbReference>
<dbReference type="Proteomes" id="UP000180175">
    <property type="component" value="Chromosome"/>
</dbReference>
<evidence type="ECO:0000313" key="2">
    <source>
        <dbReference type="Proteomes" id="UP000180175"/>
    </source>
</evidence>
<protein>
    <submittedName>
        <fullName evidence="1">DUF5958 family protein</fullName>
    </submittedName>
</protein>
<accession>A0AC62A4N4</accession>
<reference evidence="1 2" key="1">
    <citation type="journal article" date="2017" name="Genome Announc.">
        <title>Draft Genome Sequences of Four Alkaliphilic Bacteria Belonging to the Anaerobacillus Genus.</title>
        <authorList>
            <person name="Bassil N.M."/>
            <person name="Lloyd J.R."/>
        </authorList>
    </citation>
    <scope>NUCLEOTIDE SEQUENCE [LARGE SCALE GENOMIC DNA]</scope>
    <source>
        <strain evidence="1 2">NB2006</strain>
    </source>
</reference>
<gene>
    <name evidence="1" type="ORF">AWH56_26650</name>
</gene>
<name>A0AC62A4N4_9BACI</name>